<name>A0A085MCU1_9BILA</name>
<keyword evidence="2" id="KW-1185">Reference proteome</keyword>
<evidence type="ECO:0000313" key="1">
    <source>
        <dbReference type="EMBL" id="KFD55037.1"/>
    </source>
</evidence>
<proteinExistence type="predicted"/>
<gene>
    <name evidence="1" type="ORF">M513_04219</name>
</gene>
<protein>
    <submittedName>
        <fullName evidence="1">Uncharacterized protein</fullName>
    </submittedName>
</protein>
<dbReference type="Proteomes" id="UP000030764">
    <property type="component" value="Unassembled WGS sequence"/>
</dbReference>
<accession>A0A085MCU1</accession>
<evidence type="ECO:0000313" key="2">
    <source>
        <dbReference type="Proteomes" id="UP000030764"/>
    </source>
</evidence>
<dbReference type="AlphaFoldDB" id="A0A085MCU1"/>
<organism evidence="1 2">
    <name type="scientific">Trichuris suis</name>
    <name type="common">pig whipworm</name>
    <dbReference type="NCBI Taxonomy" id="68888"/>
    <lineage>
        <taxon>Eukaryota</taxon>
        <taxon>Metazoa</taxon>
        <taxon>Ecdysozoa</taxon>
        <taxon>Nematoda</taxon>
        <taxon>Enoplea</taxon>
        <taxon>Dorylaimia</taxon>
        <taxon>Trichinellida</taxon>
        <taxon>Trichuridae</taxon>
        <taxon>Trichuris</taxon>
    </lineage>
</organism>
<sequence length="126" mass="13784">MGSDLYGPVCPPVRFFKNSPAPPGGQPNFFFLGLHPLSTVVCSSGAHPPILFPFTRLFSALFFSPSPSHAFCSIFLSSLLNTFLARAMLHHEEFIKNVPSVKQATKQTPPIDRCCATLLLGLENHL</sequence>
<dbReference type="EMBL" id="KL363203">
    <property type="protein sequence ID" value="KFD55037.1"/>
    <property type="molecule type" value="Genomic_DNA"/>
</dbReference>
<reference evidence="1 2" key="1">
    <citation type="journal article" date="2014" name="Nat. Genet.">
        <title>Genome and transcriptome of the porcine whipworm Trichuris suis.</title>
        <authorList>
            <person name="Jex A.R."/>
            <person name="Nejsum P."/>
            <person name="Schwarz E.M."/>
            <person name="Hu L."/>
            <person name="Young N.D."/>
            <person name="Hall R.S."/>
            <person name="Korhonen P.K."/>
            <person name="Liao S."/>
            <person name="Thamsborg S."/>
            <person name="Xia J."/>
            <person name="Xu P."/>
            <person name="Wang S."/>
            <person name="Scheerlinck J.P."/>
            <person name="Hofmann A."/>
            <person name="Sternberg P.W."/>
            <person name="Wang J."/>
            <person name="Gasser R.B."/>
        </authorList>
    </citation>
    <scope>NUCLEOTIDE SEQUENCE [LARGE SCALE GENOMIC DNA]</scope>
    <source>
        <strain evidence="1">DCEP-RM93M</strain>
    </source>
</reference>